<proteinExistence type="predicted"/>
<comment type="caution">
    <text evidence="1">The sequence shown here is derived from an EMBL/GenBank/DDBJ whole genome shotgun (WGS) entry which is preliminary data.</text>
</comment>
<accession>A0A3D9LG83</accession>
<protein>
    <submittedName>
        <fullName evidence="1">Uncharacterized protein</fullName>
    </submittedName>
</protein>
<dbReference type="EMBL" id="QREG01000001">
    <property type="protein sequence ID" value="REE05648.1"/>
    <property type="molecule type" value="Genomic_DNA"/>
</dbReference>
<organism evidence="1 2">
    <name type="scientific">Marinoscillum furvescens DSM 4134</name>
    <dbReference type="NCBI Taxonomy" id="1122208"/>
    <lineage>
        <taxon>Bacteria</taxon>
        <taxon>Pseudomonadati</taxon>
        <taxon>Bacteroidota</taxon>
        <taxon>Cytophagia</taxon>
        <taxon>Cytophagales</taxon>
        <taxon>Reichenbachiellaceae</taxon>
        <taxon>Marinoscillum</taxon>
    </lineage>
</organism>
<reference evidence="1 2" key="1">
    <citation type="submission" date="2018-07" db="EMBL/GenBank/DDBJ databases">
        <title>Genomic Encyclopedia of Type Strains, Phase IV (KMG-IV): sequencing the most valuable type-strain genomes for metagenomic binning, comparative biology and taxonomic classification.</title>
        <authorList>
            <person name="Goeker M."/>
        </authorList>
    </citation>
    <scope>NUCLEOTIDE SEQUENCE [LARGE SCALE GENOMIC DNA]</scope>
    <source>
        <strain evidence="1 2">DSM 4134</strain>
    </source>
</reference>
<dbReference type="AlphaFoldDB" id="A0A3D9LG83"/>
<name>A0A3D9LG83_MARFU</name>
<dbReference type="RefSeq" id="WP_170147837.1">
    <property type="nucleotide sequence ID" value="NZ_QREG01000001.1"/>
</dbReference>
<evidence type="ECO:0000313" key="2">
    <source>
        <dbReference type="Proteomes" id="UP000256779"/>
    </source>
</evidence>
<sequence length="47" mass="5521">MKITKRDVKCFVLGFLTLLVIEFAWNWNDHVESFKEGYRAGTSQDVK</sequence>
<keyword evidence="2" id="KW-1185">Reference proteome</keyword>
<evidence type="ECO:0000313" key="1">
    <source>
        <dbReference type="EMBL" id="REE05648.1"/>
    </source>
</evidence>
<gene>
    <name evidence="1" type="ORF">C7460_101165</name>
</gene>
<dbReference type="Proteomes" id="UP000256779">
    <property type="component" value="Unassembled WGS sequence"/>
</dbReference>